<feature type="region of interest" description="Disordered" evidence="1">
    <location>
        <begin position="16"/>
        <end position="47"/>
    </location>
</feature>
<accession>A0ABS7WSN0</accession>
<protein>
    <submittedName>
        <fullName evidence="2">Flagellar protein FlaG</fullName>
    </submittedName>
</protein>
<keyword evidence="2" id="KW-0966">Cell projection</keyword>
<keyword evidence="2" id="KW-0282">Flagellum</keyword>
<dbReference type="EMBL" id="JACGBB010000004">
    <property type="protein sequence ID" value="MBZ7987064.1"/>
    <property type="molecule type" value="Genomic_DNA"/>
</dbReference>
<evidence type="ECO:0000313" key="2">
    <source>
        <dbReference type="EMBL" id="MBZ7987064.1"/>
    </source>
</evidence>
<keyword evidence="3" id="KW-1185">Reference proteome</keyword>
<keyword evidence="2" id="KW-0969">Cilium</keyword>
<dbReference type="Gene3D" id="3.30.160.170">
    <property type="entry name" value="FlaG-like"/>
    <property type="match status" value="1"/>
</dbReference>
<dbReference type="SUPFAM" id="SSF160214">
    <property type="entry name" value="FlaG-like"/>
    <property type="match status" value="1"/>
</dbReference>
<sequence>MEIFKAASAHFDNQIRTHQNETARVRPVEQTQIETNNAKESNKEVSKEQLDDAIKKLNEHMKELGTDIRFGYNDKINTMYVSVIATKTGQVIRKFPTDEAMRLSESMKEAIGIIFDKKS</sequence>
<evidence type="ECO:0000313" key="3">
    <source>
        <dbReference type="Proteomes" id="UP000786183"/>
    </source>
</evidence>
<organism evidence="2 3">
    <name type="scientific">Campylobacter canadensis</name>
    <dbReference type="NCBI Taxonomy" id="449520"/>
    <lineage>
        <taxon>Bacteria</taxon>
        <taxon>Pseudomonadati</taxon>
        <taxon>Campylobacterota</taxon>
        <taxon>Epsilonproteobacteria</taxon>
        <taxon>Campylobacterales</taxon>
        <taxon>Campylobacteraceae</taxon>
        <taxon>Campylobacter</taxon>
    </lineage>
</organism>
<comment type="caution">
    <text evidence="2">The sequence shown here is derived from an EMBL/GenBank/DDBJ whole genome shotgun (WGS) entry which is preliminary data.</text>
</comment>
<dbReference type="InterPro" id="IPR005186">
    <property type="entry name" value="FlaG"/>
</dbReference>
<dbReference type="RefSeq" id="WP_172233331.1">
    <property type="nucleotide sequence ID" value="NZ_CP035946.1"/>
</dbReference>
<feature type="compositionally biased region" description="Basic and acidic residues" evidence="1">
    <location>
        <begin position="16"/>
        <end position="27"/>
    </location>
</feature>
<dbReference type="InterPro" id="IPR035924">
    <property type="entry name" value="FlaG-like_sf"/>
</dbReference>
<name>A0ABS7WSN0_9BACT</name>
<evidence type="ECO:0000256" key="1">
    <source>
        <dbReference type="SAM" id="MobiDB-lite"/>
    </source>
</evidence>
<dbReference type="Proteomes" id="UP000786183">
    <property type="component" value="Unassembled WGS sequence"/>
</dbReference>
<gene>
    <name evidence="2" type="ORF">AVCANL283_02880</name>
</gene>
<dbReference type="PANTHER" id="PTHR37166:SF1">
    <property type="entry name" value="PROTEIN FLAG"/>
    <property type="match status" value="1"/>
</dbReference>
<dbReference type="Pfam" id="PF03646">
    <property type="entry name" value="FlaG"/>
    <property type="match status" value="1"/>
</dbReference>
<reference evidence="2 3" key="1">
    <citation type="submission" date="2020-07" db="EMBL/GenBank/DDBJ databases">
        <title>Transfer of Campylobacter canadensis to the novel genus Avispirillum gen. nov., that also includes two novel species recovered from migratory waterfowl: Avispirillum anseris sp. nov. and Avispirillum brantae sp. nov.</title>
        <authorList>
            <person name="Miller W.G."/>
            <person name="Chapman M.H."/>
            <person name="Yee E."/>
            <person name="Inglis G.D."/>
        </authorList>
    </citation>
    <scope>NUCLEOTIDE SEQUENCE [LARGE SCALE GENOMIC DNA]</scope>
    <source>
        <strain evidence="2 3">L283</strain>
    </source>
</reference>
<dbReference type="PANTHER" id="PTHR37166">
    <property type="entry name" value="PROTEIN FLAG"/>
    <property type="match status" value="1"/>
</dbReference>
<feature type="compositionally biased region" description="Polar residues" evidence="1">
    <location>
        <begin position="29"/>
        <end position="39"/>
    </location>
</feature>
<proteinExistence type="predicted"/>